<reference evidence="2" key="1">
    <citation type="submission" date="2021-03" db="EMBL/GenBank/DDBJ databases">
        <authorList>
            <person name="Tagirdzhanova G."/>
        </authorList>
    </citation>
    <scope>NUCLEOTIDE SEQUENCE</scope>
</reference>
<keyword evidence="3" id="KW-1185">Reference proteome</keyword>
<evidence type="ECO:0000259" key="1">
    <source>
        <dbReference type="Pfam" id="PF01636"/>
    </source>
</evidence>
<dbReference type="InterPro" id="IPR011009">
    <property type="entry name" value="Kinase-like_dom_sf"/>
</dbReference>
<accession>A0A8H3IEB9</accession>
<sequence length="351" mass="39731">MDNFKNIDTAIEDTKRLRQEGSSGAEGNILYLLASGGYNDVWLISPPYQDAERYVLRIPKQGTLLPDQIRNEVAFLTFVKKKLLSVPVPKVLSHSLDGKTWPTPFIAEEFMDGERLSSVWATYDEPTKLAVAHQIAEIIVELAETTSTGIGGLMLEHELGPTVEGMKLSKGRDKFHSPLCYDIGPYTSTKDYVLANYQKEIHYYLYAPEEDIDFSFFEKVSKDAFIMTLQDERYDLLDNDNAFLPEEPFVLVHGDLHGRNILTKGGRVQAVLRWQFAGFYPLSELLGCTGVDVLEVKDDEDKVENNKWSDLIVKLAGERAKSRGWDERKVGLLLGDGDPKLHKTRIEMVPR</sequence>
<dbReference type="Gene3D" id="3.90.1200.10">
    <property type="match status" value="1"/>
</dbReference>
<gene>
    <name evidence="2" type="ORF">HETSPECPRED_005697</name>
</gene>
<comment type="caution">
    <text evidence="2">The sequence shown here is derived from an EMBL/GenBank/DDBJ whole genome shotgun (WGS) entry which is preliminary data.</text>
</comment>
<feature type="domain" description="Aminoglycoside phosphotransferase" evidence="1">
    <location>
        <begin position="33"/>
        <end position="282"/>
    </location>
</feature>
<name>A0A8H3IEB9_9LECA</name>
<dbReference type="Proteomes" id="UP000664521">
    <property type="component" value="Unassembled WGS sequence"/>
</dbReference>
<dbReference type="InterPro" id="IPR002575">
    <property type="entry name" value="Aminoglycoside_PTrfase"/>
</dbReference>
<dbReference type="Gene3D" id="3.30.200.20">
    <property type="entry name" value="Phosphorylase Kinase, domain 1"/>
    <property type="match status" value="1"/>
</dbReference>
<evidence type="ECO:0000313" key="2">
    <source>
        <dbReference type="EMBL" id="CAF9924922.1"/>
    </source>
</evidence>
<proteinExistence type="predicted"/>
<dbReference type="PANTHER" id="PTHR21310">
    <property type="entry name" value="AMINOGLYCOSIDE PHOSPHOTRANSFERASE-RELATED-RELATED"/>
    <property type="match status" value="1"/>
</dbReference>
<dbReference type="EMBL" id="CAJPDS010000037">
    <property type="protein sequence ID" value="CAF9924922.1"/>
    <property type="molecule type" value="Genomic_DNA"/>
</dbReference>
<evidence type="ECO:0000313" key="3">
    <source>
        <dbReference type="Proteomes" id="UP000664521"/>
    </source>
</evidence>
<dbReference type="SUPFAM" id="SSF56112">
    <property type="entry name" value="Protein kinase-like (PK-like)"/>
    <property type="match status" value="1"/>
</dbReference>
<dbReference type="AlphaFoldDB" id="A0A8H3IEB9"/>
<protein>
    <recommendedName>
        <fullName evidence="1">Aminoglycoside phosphotransferase domain-containing protein</fullName>
    </recommendedName>
</protein>
<dbReference type="OrthoDB" id="2906425at2759"/>
<organism evidence="2 3">
    <name type="scientific">Heterodermia speciosa</name>
    <dbReference type="NCBI Taxonomy" id="116794"/>
    <lineage>
        <taxon>Eukaryota</taxon>
        <taxon>Fungi</taxon>
        <taxon>Dikarya</taxon>
        <taxon>Ascomycota</taxon>
        <taxon>Pezizomycotina</taxon>
        <taxon>Lecanoromycetes</taxon>
        <taxon>OSLEUM clade</taxon>
        <taxon>Lecanoromycetidae</taxon>
        <taxon>Caliciales</taxon>
        <taxon>Physciaceae</taxon>
        <taxon>Heterodermia</taxon>
    </lineage>
</organism>
<dbReference type="Pfam" id="PF01636">
    <property type="entry name" value="APH"/>
    <property type="match status" value="1"/>
</dbReference>
<dbReference type="PANTHER" id="PTHR21310:SF15">
    <property type="entry name" value="AMINOGLYCOSIDE PHOSPHOTRANSFERASE DOMAIN-CONTAINING PROTEIN"/>
    <property type="match status" value="1"/>
</dbReference>
<dbReference type="InterPro" id="IPR051678">
    <property type="entry name" value="AGP_Transferase"/>
</dbReference>